<accession>A0ABU0S886</accession>
<dbReference type="RefSeq" id="WP_307280129.1">
    <property type="nucleotide sequence ID" value="NZ_JAUSZT010000003.1"/>
</dbReference>
<organism evidence="1 2">
    <name type="scientific">Phyllobacterium ifriqiyense</name>
    <dbReference type="NCBI Taxonomy" id="314238"/>
    <lineage>
        <taxon>Bacteria</taxon>
        <taxon>Pseudomonadati</taxon>
        <taxon>Pseudomonadota</taxon>
        <taxon>Alphaproteobacteria</taxon>
        <taxon>Hyphomicrobiales</taxon>
        <taxon>Phyllobacteriaceae</taxon>
        <taxon>Phyllobacterium</taxon>
    </lineage>
</organism>
<evidence type="ECO:0000313" key="2">
    <source>
        <dbReference type="Proteomes" id="UP001237780"/>
    </source>
</evidence>
<protein>
    <submittedName>
        <fullName evidence="1">Uncharacterized protein</fullName>
    </submittedName>
</protein>
<comment type="caution">
    <text evidence="1">The sequence shown here is derived from an EMBL/GenBank/DDBJ whole genome shotgun (WGS) entry which is preliminary data.</text>
</comment>
<reference evidence="1 2" key="1">
    <citation type="submission" date="2023-07" db="EMBL/GenBank/DDBJ databases">
        <title>Comparative genomics of wheat-associated soil bacteria to identify genetic determinants of phenazine resistance.</title>
        <authorList>
            <person name="Mouncey N."/>
        </authorList>
    </citation>
    <scope>NUCLEOTIDE SEQUENCE [LARGE SCALE GENOMIC DNA]</scope>
    <source>
        <strain evidence="1 2">W4I11</strain>
    </source>
</reference>
<gene>
    <name evidence="1" type="ORF">QFZ34_002048</name>
</gene>
<name>A0ABU0S886_9HYPH</name>
<proteinExistence type="predicted"/>
<sequence length="124" mass="13451">MVDRILIGSHPTFGMGVYVSIPGVSVFSANKFQFSWSTLYAQFQILQSGSVIITYGSGAVGFSWADLGYYPIIFLSNDKFRLSFQYLSTSSGQVSASNAFSDGALDQPTGSATVYYIVTRSIKP</sequence>
<keyword evidence="2" id="KW-1185">Reference proteome</keyword>
<dbReference type="Proteomes" id="UP001237780">
    <property type="component" value="Unassembled WGS sequence"/>
</dbReference>
<evidence type="ECO:0000313" key="1">
    <source>
        <dbReference type="EMBL" id="MDQ0996866.1"/>
    </source>
</evidence>
<dbReference type="EMBL" id="JAUSZT010000003">
    <property type="protein sequence ID" value="MDQ0996866.1"/>
    <property type="molecule type" value="Genomic_DNA"/>
</dbReference>